<proteinExistence type="inferred from homology"/>
<feature type="domain" description="CdaR GGDEF-like" evidence="4">
    <location>
        <begin position="143"/>
        <end position="280"/>
    </location>
</feature>
<dbReference type="Gene3D" id="1.10.10.2840">
    <property type="entry name" value="PucR C-terminal helix-turn-helix domain"/>
    <property type="match status" value="1"/>
</dbReference>
<protein>
    <submittedName>
        <fullName evidence="5">Carbohydrate diacid regulator</fullName>
    </submittedName>
</protein>
<dbReference type="Pfam" id="PF05651">
    <property type="entry name" value="Diacid_rec"/>
    <property type="match status" value="1"/>
</dbReference>
<dbReference type="Pfam" id="PF13556">
    <property type="entry name" value="HTH_30"/>
    <property type="match status" value="1"/>
</dbReference>
<gene>
    <name evidence="5" type="ORF">J2Z81_001559</name>
</gene>
<accession>A0ABS4S801</accession>
<sequence>MRELVQIAQRLVKAVSVTLPFSISLSDADGCIVGATDSKRIGTFHPVYKRVIESKDVIAFSDSEASKFDNVLPGLAMPLNFQEETVGVLGIIGPPEEVRPHAELTKHYVELLWQETFYKQLADLKTKMEETYLQYILMNDAKNEEQMMQYCDALHIDMDTQMFCVVIHVEDYLVREFDDRVFSLTVNNLKELILREINHIFHQKQLLKVRFLNTDKIVLLFSAASVHAYVAFMDAFKQKSAKLLRRLAKYHLSGPSIAAGKLVDSVLTIHESYQEAEQLLKQSHRQILSYHDWDVTTELLPSKVDQAFKDRMMFRLQDVWEDKKCKEVISSFQAYCQYGMNITEAAKALAIHRNTVIYRLKKMEEITSMDTRDFQHCALLYVILKNICPLFV</sequence>
<comment type="caution">
    <text evidence="5">The sequence shown here is derived from an EMBL/GenBank/DDBJ whole genome shotgun (WGS) entry which is preliminary data.</text>
</comment>
<dbReference type="InterPro" id="IPR009057">
    <property type="entry name" value="Homeodomain-like_sf"/>
</dbReference>
<feature type="domain" description="PucR C-terminal helix-turn-helix" evidence="3">
    <location>
        <begin position="333"/>
        <end position="385"/>
    </location>
</feature>
<organism evidence="5 6">
    <name type="scientific">Virgibacillus alimentarius</name>
    <dbReference type="NCBI Taxonomy" id="698769"/>
    <lineage>
        <taxon>Bacteria</taxon>
        <taxon>Bacillati</taxon>
        <taxon>Bacillota</taxon>
        <taxon>Bacilli</taxon>
        <taxon>Bacillales</taxon>
        <taxon>Bacillaceae</taxon>
        <taxon>Virgibacillus</taxon>
    </lineage>
</organism>
<reference evidence="5 6" key="1">
    <citation type="submission" date="2021-03" db="EMBL/GenBank/DDBJ databases">
        <title>Genomic Encyclopedia of Type Strains, Phase IV (KMG-IV): sequencing the most valuable type-strain genomes for metagenomic binning, comparative biology and taxonomic classification.</title>
        <authorList>
            <person name="Goeker M."/>
        </authorList>
    </citation>
    <scope>NUCLEOTIDE SEQUENCE [LARGE SCALE GENOMIC DNA]</scope>
    <source>
        <strain evidence="5 6">DSM 25790</strain>
    </source>
</reference>
<evidence type="ECO:0000259" key="3">
    <source>
        <dbReference type="Pfam" id="PF13556"/>
    </source>
</evidence>
<dbReference type="EMBL" id="JAGIKX010000011">
    <property type="protein sequence ID" value="MBP2257605.1"/>
    <property type="molecule type" value="Genomic_DNA"/>
</dbReference>
<evidence type="ECO:0000259" key="4">
    <source>
        <dbReference type="Pfam" id="PF17853"/>
    </source>
</evidence>
<feature type="domain" description="Putative sugar diacid recognition" evidence="2">
    <location>
        <begin position="6"/>
        <end position="133"/>
    </location>
</feature>
<comment type="similarity">
    <text evidence="1">Belongs to the CdaR family.</text>
</comment>
<evidence type="ECO:0000313" key="5">
    <source>
        <dbReference type="EMBL" id="MBP2257605.1"/>
    </source>
</evidence>
<dbReference type="InterPro" id="IPR051448">
    <property type="entry name" value="CdaR-like_regulators"/>
</dbReference>
<dbReference type="Proteomes" id="UP001519294">
    <property type="component" value="Unassembled WGS sequence"/>
</dbReference>
<evidence type="ECO:0000259" key="2">
    <source>
        <dbReference type="Pfam" id="PF05651"/>
    </source>
</evidence>
<dbReference type="PANTHER" id="PTHR33744">
    <property type="entry name" value="CARBOHYDRATE DIACID REGULATOR"/>
    <property type="match status" value="1"/>
</dbReference>
<name>A0ABS4S801_9BACI</name>
<evidence type="ECO:0000313" key="6">
    <source>
        <dbReference type="Proteomes" id="UP001519294"/>
    </source>
</evidence>
<dbReference type="InterPro" id="IPR008599">
    <property type="entry name" value="Diacid_rec"/>
</dbReference>
<dbReference type="InterPro" id="IPR041522">
    <property type="entry name" value="CdaR_GGDEF"/>
</dbReference>
<dbReference type="InterPro" id="IPR025736">
    <property type="entry name" value="PucR_C-HTH_dom"/>
</dbReference>
<dbReference type="RefSeq" id="WP_226371064.1">
    <property type="nucleotide sequence ID" value="NZ_JAGIKX010000011.1"/>
</dbReference>
<dbReference type="InterPro" id="IPR042070">
    <property type="entry name" value="PucR_C-HTH_sf"/>
</dbReference>
<dbReference type="SUPFAM" id="SSF46689">
    <property type="entry name" value="Homeodomain-like"/>
    <property type="match status" value="1"/>
</dbReference>
<evidence type="ECO:0000256" key="1">
    <source>
        <dbReference type="ARBA" id="ARBA00006754"/>
    </source>
</evidence>
<dbReference type="Pfam" id="PF17853">
    <property type="entry name" value="GGDEF_2"/>
    <property type="match status" value="1"/>
</dbReference>
<keyword evidence="6" id="KW-1185">Reference proteome</keyword>
<dbReference type="PANTHER" id="PTHR33744:SF15">
    <property type="entry name" value="CARBOHYDRATE DIACID REGULATOR"/>
    <property type="match status" value="1"/>
</dbReference>